<feature type="compositionally biased region" description="Polar residues" evidence="1">
    <location>
        <begin position="11"/>
        <end position="33"/>
    </location>
</feature>
<evidence type="ECO:0000256" key="1">
    <source>
        <dbReference type="SAM" id="MobiDB-lite"/>
    </source>
</evidence>
<dbReference type="Proteomes" id="UP001150238">
    <property type="component" value="Unassembled WGS sequence"/>
</dbReference>
<dbReference type="EMBL" id="JANVFS010000028">
    <property type="protein sequence ID" value="KAJ4471842.1"/>
    <property type="molecule type" value="Genomic_DNA"/>
</dbReference>
<feature type="region of interest" description="Disordered" evidence="1">
    <location>
        <begin position="593"/>
        <end position="633"/>
    </location>
</feature>
<dbReference type="Pfam" id="PF08101">
    <property type="entry name" value="Msb1-Mug8_dom"/>
    <property type="match status" value="1"/>
</dbReference>
<feature type="compositionally biased region" description="Low complexity" evidence="1">
    <location>
        <begin position="593"/>
        <end position="609"/>
    </location>
</feature>
<feature type="compositionally biased region" description="Polar residues" evidence="1">
    <location>
        <begin position="452"/>
        <end position="465"/>
    </location>
</feature>
<dbReference type="InterPro" id="IPR037508">
    <property type="entry name" value="Msb1/Mug8"/>
</dbReference>
<reference evidence="3" key="1">
    <citation type="submission" date="2022-08" db="EMBL/GenBank/DDBJ databases">
        <authorList>
            <consortium name="DOE Joint Genome Institute"/>
            <person name="Min B."/>
            <person name="Riley R."/>
            <person name="Sierra-Patev S."/>
            <person name="Naranjo-Ortiz M."/>
            <person name="Looney B."/>
            <person name="Konkel Z."/>
            <person name="Slot J.C."/>
            <person name="Sakamoto Y."/>
            <person name="Steenwyk J.L."/>
            <person name="Rokas A."/>
            <person name="Carro J."/>
            <person name="Camarero S."/>
            <person name="Ferreira P."/>
            <person name="Molpeceres G."/>
            <person name="Ruiz-Duenas F.J."/>
            <person name="Serrano A."/>
            <person name="Henrissat B."/>
            <person name="Drula E."/>
            <person name="Hughes K.W."/>
            <person name="Mata J.L."/>
            <person name="Ishikawa N.K."/>
            <person name="Vargas-Isla R."/>
            <person name="Ushijima S."/>
            <person name="Smith C.A."/>
            <person name="Ahrendt S."/>
            <person name="Andreopoulos W."/>
            <person name="He G."/>
            <person name="Labutti K."/>
            <person name="Lipzen A."/>
            <person name="Ng V."/>
            <person name="Sandor L."/>
            <person name="Barry K."/>
            <person name="Martinez A.T."/>
            <person name="Xiao Y."/>
            <person name="Gibbons J.G."/>
            <person name="Terashima K."/>
            <person name="Hibbett D.S."/>
            <person name="Grigoriev I.V."/>
        </authorList>
    </citation>
    <scope>NUCLEOTIDE SEQUENCE</scope>
    <source>
        <strain evidence="3">Sp2 HRB7682 ss15</strain>
    </source>
</reference>
<dbReference type="PANTHER" id="PTHR28093">
    <property type="entry name" value="MORPHOGENESIS-RELATED PROTEIN MSB1"/>
    <property type="match status" value="1"/>
</dbReference>
<evidence type="ECO:0000313" key="3">
    <source>
        <dbReference type="EMBL" id="KAJ4471842.1"/>
    </source>
</evidence>
<proteinExistence type="predicted"/>
<evidence type="ECO:0000259" key="2">
    <source>
        <dbReference type="Pfam" id="PF08101"/>
    </source>
</evidence>
<feature type="region of interest" description="Disordered" evidence="1">
    <location>
        <begin position="451"/>
        <end position="472"/>
    </location>
</feature>
<comment type="caution">
    <text evidence="3">The sequence shown here is derived from an EMBL/GenBank/DDBJ whole genome shotgun (WGS) entry which is preliminary data.</text>
</comment>
<accession>A0A9W9A241</accession>
<dbReference type="PANTHER" id="PTHR28093:SF1">
    <property type="entry name" value="MORPHOGENESIS-RELATED PROTEIN MSB1"/>
    <property type="match status" value="1"/>
</dbReference>
<feature type="region of interest" description="Disordered" evidence="1">
    <location>
        <begin position="1"/>
        <end position="60"/>
    </location>
</feature>
<name>A0A9W9A241_9AGAR</name>
<dbReference type="AlphaFoldDB" id="A0A9W9A241"/>
<reference evidence="3" key="2">
    <citation type="journal article" date="2023" name="Proc. Natl. Acad. Sci. U.S.A.">
        <title>A global phylogenomic analysis of the shiitake genus Lentinula.</title>
        <authorList>
            <person name="Sierra-Patev S."/>
            <person name="Min B."/>
            <person name="Naranjo-Ortiz M."/>
            <person name="Looney B."/>
            <person name="Konkel Z."/>
            <person name="Slot J.C."/>
            <person name="Sakamoto Y."/>
            <person name="Steenwyk J.L."/>
            <person name="Rokas A."/>
            <person name="Carro J."/>
            <person name="Camarero S."/>
            <person name="Ferreira P."/>
            <person name="Molpeceres G."/>
            <person name="Ruiz-Duenas F.J."/>
            <person name="Serrano A."/>
            <person name="Henrissat B."/>
            <person name="Drula E."/>
            <person name="Hughes K.W."/>
            <person name="Mata J.L."/>
            <person name="Ishikawa N.K."/>
            <person name="Vargas-Isla R."/>
            <person name="Ushijima S."/>
            <person name="Smith C.A."/>
            <person name="Donoghue J."/>
            <person name="Ahrendt S."/>
            <person name="Andreopoulos W."/>
            <person name="He G."/>
            <person name="LaButti K."/>
            <person name="Lipzen A."/>
            <person name="Ng V."/>
            <person name="Riley R."/>
            <person name="Sandor L."/>
            <person name="Barry K."/>
            <person name="Martinez A.T."/>
            <person name="Xiao Y."/>
            <person name="Gibbons J.G."/>
            <person name="Terashima K."/>
            <person name="Grigoriev I.V."/>
            <person name="Hibbett D."/>
        </authorList>
    </citation>
    <scope>NUCLEOTIDE SEQUENCE</scope>
    <source>
        <strain evidence="3">Sp2 HRB7682 ss15</strain>
    </source>
</reference>
<organism evidence="3 4">
    <name type="scientific">Lentinula lateritia</name>
    <dbReference type="NCBI Taxonomy" id="40482"/>
    <lineage>
        <taxon>Eukaryota</taxon>
        <taxon>Fungi</taxon>
        <taxon>Dikarya</taxon>
        <taxon>Basidiomycota</taxon>
        <taxon>Agaricomycotina</taxon>
        <taxon>Agaricomycetes</taxon>
        <taxon>Agaricomycetidae</taxon>
        <taxon>Agaricales</taxon>
        <taxon>Marasmiineae</taxon>
        <taxon>Omphalotaceae</taxon>
        <taxon>Lentinula</taxon>
    </lineage>
</organism>
<evidence type="ECO:0000313" key="4">
    <source>
        <dbReference type="Proteomes" id="UP001150238"/>
    </source>
</evidence>
<gene>
    <name evidence="3" type="ORF">C8J55DRAFT_154436</name>
</gene>
<sequence>MGFFSRSRSSDTNNNSVDQNTVSSDASPSSVRTLSRKEKKKAAKEQQQQQQLSRIPSDEGSLFDGELQQAEERFLPLTLERPFWSSDNDQDYGYLSFEKHVVLGLEQVNRLVDIACEELCSRGGLDTPFIFTTLALDINASAVKRLVKSFLGTCAVLVGREKDAAEKKWREEAKFANMHELGMCLRWGLARITRLINGVETRGMLSWEHYIQWAEQEQALGYPPEHFRAFLPTLQTPLRLILLTVLSLLARLTAHSSTSGHTPPTLSPLFGPLIFGLGPSGLPFNHTYTLYLRSVNAMEHILLAFIRWQNTPDATGSYSNILTGGTASALGVPPRLKEWIKGYPAMLDTISNYRLSPVSSPEQRHRPRKGARTVRVTSVRRNVKVYQKDLVRTSASWGDQHTSGTATPSSNPNDGFAASYEWLRISPQSYGYDTFRLPPKYSDAYRKRLNLPNASPETSQKQTLTPPIDLNSPPLSALTTRTVFSFASDSQGDFFSSSGSSSGGLSGRIGTGERDYKSLTDEKWGTFECAGFGGDETTAKKLQFDLTESARAARSIKRETLDWSSFTSSGFSRSDQPLNTALQLSVPPQLNLSTSLTPLSSPSSTKTSPPLTPSESKKLRKKAKNGAPTFSWDTEPVLGPEQIIEEAFLDVYCDLLQGSGWNEGLHSLASDNRPCNWALVEFKALPFENAGRPQSEDYTPDSDPRTSTSLLLFEEYVPGEYREQLAALRE</sequence>
<dbReference type="InterPro" id="IPR012965">
    <property type="entry name" value="Msb1/Mug8_dom"/>
</dbReference>
<feature type="domain" description="Meiotically up-regulated protein Msb1/Mug8" evidence="2">
    <location>
        <begin position="106"/>
        <end position="308"/>
    </location>
</feature>
<protein>
    <recommendedName>
        <fullName evidence="2">Meiotically up-regulated protein Msb1/Mug8 domain-containing protein</fullName>
    </recommendedName>
</protein>